<feature type="domain" description="Reverse transcriptase/retrotransposon-derived protein RNase H-like" evidence="3">
    <location>
        <begin position="587"/>
        <end position="680"/>
    </location>
</feature>
<dbReference type="Pfam" id="PF17919">
    <property type="entry name" value="RT_RNaseH_2"/>
    <property type="match status" value="1"/>
</dbReference>
<dbReference type="InterPro" id="IPR041577">
    <property type="entry name" value="RT_RNaseH_2"/>
</dbReference>
<dbReference type="SUPFAM" id="SSF56672">
    <property type="entry name" value="DNA/RNA polymerases"/>
    <property type="match status" value="1"/>
</dbReference>
<proteinExistence type="predicted"/>
<dbReference type="InterPro" id="IPR000477">
    <property type="entry name" value="RT_dom"/>
</dbReference>
<keyword evidence="5" id="KW-1185">Reference proteome</keyword>
<sequence length="838" mass="94593">MASDGNATSTAATPSTSTMASPFMCNVSLPPKLAIHSGNLSKEWRQWRQVLDAYKEVTDLRNKTSRLRVATFITCIGKEALEIHNGLPFSSEEEKSNMTKVLELWETHCIGKTNIIYERYKFNNSSQEQTESIDTYMTALRALAETCEFGTLRDHLIRDRIVCGKPSQKSKPRKVHQFADSDDPSYSSEEEILSVSSQNAVNTVEMSEFKSKIFAYFAIEDLLVKMQVDSGASCNVLPRKFLPKGTVVDTTEVKLTTYSKANLKGQGVAKIQLRNPKNQKKYRVPFVVIDEDYTPLLGATSAQQMALITVQHENILNVTETVVKSGCQGLTMEEVTTSYSDVFKGLGCMEGALHLEVDMTVAPAIMPPHRVPLTLKDRLKDELTRLEKASVIVKEDEPTDWVSSLVVTEKPNGRLTLDEESSTLTTFQTPWGRYRYLRMPFGISPAPEYFQRKLDQNLEGLNGIYKIADDILITGRGTSINEAVKDHDTNLVRLLDRCRERNLKLNREKLQLKCSETPFIGHVLTPEGVKPDPRKVDAILKMDRPNDVAAVRRLVGLVNYLSKFLNQLSELSEPLRRLTHKDVEWSWSAAQEEAFQSIKHAVTSAPVLRYFNSAEPVEGQGDASSSGIGFVSMQNGQPVSYSSRALTASEKNYSQIEKELLAQVFGIERNHHFVYSKRVVLWSDHKPLETICKKPLASAPKRLQRLLLRLQQYDVEIRYKPGPEMYLADTLSRAYLSTTDRSPTEKEVERIHAVDFLAISEPQLAEIQHETAADPVLQSLTQVILKGWPEKKDDLPIELHPFFDVRDELTAQDGVLFKGFRCLIPSSLRPKIRKILYC</sequence>
<dbReference type="Proteomes" id="UP000225706">
    <property type="component" value="Unassembled WGS sequence"/>
</dbReference>
<feature type="region of interest" description="Disordered" evidence="1">
    <location>
        <begin position="166"/>
        <end position="186"/>
    </location>
</feature>
<reference evidence="5" key="1">
    <citation type="journal article" date="2017" name="bioRxiv">
        <title>Comparative analysis of the genomes of Stylophora pistillata and Acropora digitifera provides evidence for extensive differences between species of corals.</title>
        <authorList>
            <person name="Voolstra C.R."/>
            <person name="Li Y."/>
            <person name="Liew Y.J."/>
            <person name="Baumgarten S."/>
            <person name="Zoccola D."/>
            <person name="Flot J.-F."/>
            <person name="Tambutte S."/>
            <person name="Allemand D."/>
            <person name="Aranda M."/>
        </authorList>
    </citation>
    <scope>NUCLEOTIDE SEQUENCE [LARGE SCALE GENOMIC DNA]</scope>
</reference>
<dbReference type="OrthoDB" id="2286242at2759"/>
<feature type="domain" description="Reverse transcriptase" evidence="2">
    <location>
        <begin position="415"/>
        <end position="523"/>
    </location>
</feature>
<dbReference type="InterPro" id="IPR043128">
    <property type="entry name" value="Rev_trsase/Diguanyl_cyclase"/>
</dbReference>
<dbReference type="CDD" id="cd09274">
    <property type="entry name" value="RNase_HI_RT_Ty3"/>
    <property type="match status" value="1"/>
</dbReference>
<evidence type="ECO:0000256" key="1">
    <source>
        <dbReference type="SAM" id="MobiDB-lite"/>
    </source>
</evidence>
<dbReference type="PANTHER" id="PTHR37984:SF8">
    <property type="entry name" value="CCHC-TYPE DOMAIN-CONTAINING PROTEIN"/>
    <property type="match status" value="1"/>
</dbReference>
<dbReference type="InterPro" id="IPR043502">
    <property type="entry name" value="DNA/RNA_pol_sf"/>
</dbReference>
<dbReference type="InterPro" id="IPR021109">
    <property type="entry name" value="Peptidase_aspartic_dom_sf"/>
</dbReference>
<dbReference type="Gene3D" id="3.30.70.270">
    <property type="match status" value="2"/>
</dbReference>
<dbReference type="InterPro" id="IPR050951">
    <property type="entry name" value="Retrovirus_Pol_polyprotein"/>
</dbReference>
<organism evidence="4 5">
    <name type="scientific">Stylophora pistillata</name>
    <name type="common">Smooth cauliflower coral</name>
    <dbReference type="NCBI Taxonomy" id="50429"/>
    <lineage>
        <taxon>Eukaryota</taxon>
        <taxon>Metazoa</taxon>
        <taxon>Cnidaria</taxon>
        <taxon>Anthozoa</taxon>
        <taxon>Hexacorallia</taxon>
        <taxon>Scleractinia</taxon>
        <taxon>Astrocoeniina</taxon>
        <taxon>Pocilloporidae</taxon>
        <taxon>Stylophora</taxon>
    </lineage>
</organism>
<gene>
    <name evidence="4" type="primary">pol</name>
    <name evidence="4" type="ORF">AWC38_SpisGene10626</name>
</gene>
<evidence type="ECO:0000313" key="4">
    <source>
        <dbReference type="EMBL" id="PFX24788.1"/>
    </source>
</evidence>
<dbReference type="AlphaFoldDB" id="A0A2B4S891"/>
<evidence type="ECO:0000259" key="2">
    <source>
        <dbReference type="Pfam" id="PF00078"/>
    </source>
</evidence>
<name>A0A2B4S891_STYPI</name>
<dbReference type="Pfam" id="PF00078">
    <property type="entry name" value="RVT_1"/>
    <property type="match status" value="1"/>
</dbReference>
<dbReference type="PANTHER" id="PTHR37984">
    <property type="entry name" value="PROTEIN CBG26694"/>
    <property type="match status" value="1"/>
</dbReference>
<accession>A0A2B4S891</accession>
<dbReference type="CDD" id="cd01647">
    <property type="entry name" value="RT_LTR"/>
    <property type="match status" value="1"/>
</dbReference>
<protein>
    <submittedName>
        <fullName evidence="4">Retrovirus-related Pol polyprotein from transposon 17.6</fullName>
    </submittedName>
</protein>
<evidence type="ECO:0000313" key="5">
    <source>
        <dbReference type="Proteomes" id="UP000225706"/>
    </source>
</evidence>
<dbReference type="SUPFAM" id="SSF50630">
    <property type="entry name" value="Acid proteases"/>
    <property type="match status" value="1"/>
</dbReference>
<comment type="caution">
    <text evidence="4">The sequence shown here is derived from an EMBL/GenBank/DDBJ whole genome shotgun (WGS) entry which is preliminary data.</text>
</comment>
<dbReference type="CDD" id="cd05481">
    <property type="entry name" value="retropepsin_like_LTR_1"/>
    <property type="match status" value="1"/>
</dbReference>
<dbReference type="EMBL" id="LSMT01000167">
    <property type="protein sequence ID" value="PFX24788.1"/>
    <property type="molecule type" value="Genomic_DNA"/>
</dbReference>
<evidence type="ECO:0000259" key="3">
    <source>
        <dbReference type="Pfam" id="PF17919"/>
    </source>
</evidence>
<dbReference type="FunFam" id="3.30.70.270:FF:000026">
    <property type="entry name" value="Transposon Ty3-G Gag-Pol polyprotein"/>
    <property type="match status" value="1"/>
</dbReference>
<dbReference type="Gene3D" id="3.10.10.10">
    <property type="entry name" value="HIV Type 1 Reverse Transcriptase, subunit A, domain 1"/>
    <property type="match status" value="2"/>
</dbReference>